<proteinExistence type="predicted"/>
<dbReference type="Proteomes" id="UP000053144">
    <property type="component" value="Chromosome 11"/>
</dbReference>
<evidence type="ECO:0000313" key="2">
    <source>
        <dbReference type="Proteomes" id="UP000053144"/>
    </source>
</evidence>
<name>A0A0L9VRD1_PHAAN</name>
<dbReference type="EMBL" id="CM003381">
    <property type="protein sequence ID" value="KOM57625.1"/>
    <property type="molecule type" value="Genomic_DNA"/>
</dbReference>
<dbReference type="Gramene" id="KOM57625">
    <property type="protein sequence ID" value="KOM57625"/>
    <property type="gene ID" value="LR48_Vigan11g065800"/>
</dbReference>
<accession>A0A0L9VRD1</accession>
<dbReference type="AlphaFoldDB" id="A0A0L9VRD1"/>
<evidence type="ECO:0000313" key="1">
    <source>
        <dbReference type="EMBL" id="KOM57625.1"/>
    </source>
</evidence>
<sequence>MKKWPSQKLDVDGSASVPNRTSYWNDLEEELKYQGVGTQKGQKKHQKRRLQNVTRRLVALFSGPGHRVHIFGRLKRTTTLFDPLEEDLDAGAVLFIF</sequence>
<organism evidence="1 2">
    <name type="scientific">Phaseolus angularis</name>
    <name type="common">Azuki bean</name>
    <name type="synonym">Vigna angularis</name>
    <dbReference type="NCBI Taxonomy" id="3914"/>
    <lineage>
        <taxon>Eukaryota</taxon>
        <taxon>Viridiplantae</taxon>
        <taxon>Streptophyta</taxon>
        <taxon>Embryophyta</taxon>
        <taxon>Tracheophyta</taxon>
        <taxon>Spermatophyta</taxon>
        <taxon>Magnoliopsida</taxon>
        <taxon>eudicotyledons</taxon>
        <taxon>Gunneridae</taxon>
        <taxon>Pentapetalae</taxon>
        <taxon>rosids</taxon>
        <taxon>fabids</taxon>
        <taxon>Fabales</taxon>
        <taxon>Fabaceae</taxon>
        <taxon>Papilionoideae</taxon>
        <taxon>50 kb inversion clade</taxon>
        <taxon>NPAAA clade</taxon>
        <taxon>indigoferoid/millettioid clade</taxon>
        <taxon>Phaseoleae</taxon>
        <taxon>Vigna</taxon>
    </lineage>
</organism>
<protein>
    <submittedName>
        <fullName evidence="1">Uncharacterized protein</fullName>
    </submittedName>
</protein>
<gene>
    <name evidence="1" type="ORF">LR48_Vigan11g065800</name>
</gene>
<reference evidence="2" key="1">
    <citation type="journal article" date="2015" name="Proc. Natl. Acad. Sci. U.S.A.">
        <title>Genome sequencing of adzuki bean (Vigna angularis) provides insight into high starch and low fat accumulation and domestication.</title>
        <authorList>
            <person name="Yang K."/>
            <person name="Tian Z."/>
            <person name="Chen C."/>
            <person name="Luo L."/>
            <person name="Zhao B."/>
            <person name="Wang Z."/>
            <person name="Yu L."/>
            <person name="Li Y."/>
            <person name="Sun Y."/>
            <person name="Li W."/>
            <person name="Chen Y."/>
            <person name="Li Y."/>
            <person name="Zhang Y."/>
            <person name="Ai D."/>
            <person name="Zhao J."/>
            <person name="Shang C."/>
            <person name="Ma Y."/>
            <person name="Wu B."/>
            <person name="Wang M."/>
            <person name="Gao L."/>
            <person name="Sun D."/>
            <person name="Zhang P."/>
            <person name="Guo F."/>
            <person name="Wang W."/>
            <person name="Li Y."/>
            <person name="Wang J."/>
            <person name="Varshney R.K."/>
            <person name="Wang J."/>
            <person name="Ling H.Q."/>
            <person name="Wan P."/>
        </authorList>
    </citation>
    <scope>NUCLEOTIDE SEQUENCE</scope>
    <source>
        <strain evidence="2">cv. Jingnong 6</strain>
    </source>
</reference>